<comment type="caution">
    <text evidence="9">The sequence shown here is derived from an EMBL/GenBank/DDBJ whole genome shotgun (WGS) entry which is preliminary data.</text>
</comment>
<dbReference type="PANTHER" id="PTHR30269:SF32">
    <property type="entry name" value="MEMBRANE TRANSPORTER PROTEIN-RELATED"/>
    <property type="match status" value="1"/>
</dbReference>
<dbReference type="RefSeq" id="WP_127907108.1">
    <property type="nucleotide sequence ID" value="NZ_RQXX01000004.1"/>
</dbReference>
<evidence type="ECO:0000313" key="9">
    <source>
        <dbReference type="EMBL" id="RVV97512.1"/>
    </source>
</evidence>
<keyword evidence="3" id="KW-0813">Transport</keyword>
<dbReference type="GO" id="GO:0005886">
    <property type="term" value="C:plasma membrane"/>
    <property type="evidence" value="ECO:0007669"/>
    <property type="project" value="UniProtKB-SubCell"/>
</dbReference>
<reference evidence="9 10" key="1">
    <citation type="submission" date="2018-11" db="EMBL/GenBank/DDBJ databases">
        <title>Mesobaculum littorinae gen. nov., sp. nov., isolated from Littorina scabra that represents a novel genus of the order Rhodobacteraceae.</title>
        <authorList>
            <person name="Li F."/>
        </authorList>
    </citation>
    <scope>NUCLEOTIDE SEQUENCE [LARGE SCALE GENOMIC DNA]</scope>
    <source>
        <strain evidence="9 10">M0103</strain>
    </source>
</reference>
<evidence type="ECO:0000256" key="2">
    <source>
        <dbReference type="ARBA" id="ARBA00009142"/>
    </source>
</evidence>
<keyword evidence="7 8" id="KW-0472">Membrane</keyword>
<dbReference type="PANTHER" id="PTHR30269">
    <property type="entry name" value="TRANSMEMBRANE PROTEIN YFCA"/>
    <property type="match status" value="1"/>
</dbReference>
<evidence type="ECO:0000256" key="7">
    <source>
        <dbReference type="ARBA" id="ARBA00023136"/>
    </source>
</evidence>
<feature type="transmembrane region" description="Helical" evidence="8">
    <location>
        <begin position="175"/>
        <end position="193"/>
    </location>
</feature>
<dbReference type="InterPro" id="IPR052017">
    <property type="entry name" value="TSUP"/>
</dbReference>
<evidence type="ECO:0000313" key="10">
    <source>
        <dbReference type="Proteomes" id="UP000285908"/>
    </source>
</evidence>
<dbReference type="Proteomes" id="UP000285908">
    <property type="component" value="Unassembled WGS sequence"/>
</dbReference>
<dbReference type="Pfam" id="PF01925">
    <property type="entry name" value="TauE"/>
    <property type="match status" value="1"/>
</dbReference>
<proteinExistence type="inferred from homology"/>
<comment type="subcellular location">
    <subcellularLocation>
        <location evidence="1 8">Cell membrane</location>
        <topology evidence="1 8">Multi-pass membrane protein</topology>
    </subcellularLocation>
</comment>
<dbReference type="InterPro" id="IPR002781">
    <property type="entry name" value="TM_pro_TauE-like"/>
</dbReference>
<keyword evidence="4 8" id="KW-1003">Cell membrane</keyword>
<evidence type="ECO:0000256" key="5">
    <source>
        <dbReference type="ARBA" id="ARBA00022692"/>
    </source>
</evidence>
<comment type="similarity">
    <text evidence="2 8">Belongs to the 4-toluene sulfonate uptake permease (TSUP) (TC 2.A.102) family.</text>
</comment>
<keyword evidence="6 8" id="KW-1133">Transmembrane helix</keyword>
<accession>A0A438AFQ4</accession>
<evidence type="ECO:0000256" key="8">
    <source>
        <dbReference type="RuleBase" id="RU363041"/>
    </source>
</evidence>
<keyword evidence="10" id="KW-1185">Reference proteome</keyword>
<protein>
    <recommendedName>
        <fullName evidence="8">Probable membrane transporter protein</fullName>
    </recommendedName>
</protein>
<feature type="transmembrane region" description="Helical" evidence="8">
    <location>
        <begin position="76"/>
        <end position="95"/>
    </location>
</feature>
<evidence type="ECO:0000256" key="6">
    <source>
        <dbReference type="ARBA" id="ARBA00022989"/>
    </source>
</evidence>
<dbReference type="EMBL" id="RQXX01000004">
    <property type="protein sequence ID" value="RVV97512.1"/>
    <property type="molecule type" value="Genomic_DNA"/>
</dbReference>
<evidence type="ECO:0000256" key="4">
    <source>
        <dbReference type="ARBA" id="ARBA00022475"/>
    </source>
</evidence>
<sequence>MLDPTGLLAAAAVALLAGFVKGAVGFAMPMIMISGLSLILPPGQALALLILPTLASNGYQALRGGLGPARAAAAEHWRYIAISAVFILGAGQLVAVLPVAALYLILGVPVTLFALVQLAGWRPVIPPRRRRVTELGVGAFAGFVGGLSGVWGPPLVLYLTALETPKRMQIQVQGVIYGIGAVTLTVAHLRSGVLTSETAPWSALMLLPVAVGMALGMAVQDRLDQRRFRQATLAVLIVAGANLIRRGLTG</sequence>
<feature type="transmembrane region" description="Helical" evidence="8">
    <location>
        <begin position="32"/>
        <end position="55"/>
    </location>
</feature>
<keyword evidence="5 8" id="KW-0812">Transmembrane</keyword>
<gene>
    <name evidence="9" type="ORF">EKE94_13295</name>
</gene>
<feature type="transmembrane region" description="Helical" evidence="8">
    <location>
        <begin position="101"/>
        <end position="121"/>
    </location>
</feature>
<feature type="transmembrane region" description="Helical" evidence="8">
    <location>
        <begin position="199"/>
        <end position="219"/>
    </location>
</feature>
<evidence type="ECO:0000256" key="3">
    <source>
        <dbReference type="ARBA" id="ARBA00022448"/>
    </source>
</evidence>
<evidence type="ECO:0000256" key="1">
    <source>
        <dbReference type="ARBA" id="ARBA00004651"/>
    </source>
</evidence>
<dbReference type="OrthoDB" id="9800873at2"/>
<dbReference type="AlphaFoldDB" id="A0A438AFQ4"/>
<organism evidence="9 10">
    <name type="scientific">Mesobaculum littorinae</name>
    <dbReference type="NCBI Taxonomy" id="2486419"/>
    <lineage>
        <taxon>Bacteria</taxon>
        <taxon>Pseudomonadati</taxon>
        <taxon>Pseudomonadota</taxon>
        <taxon>Alphaproteobacteria</taxon>
        <taxon>Rhodobacterales</taxon>
        <taxon>Roseobacteraceae</taxon>
        <taxon>Mesobaculum</taxon>
    </lineage>
</organism>
<name>A0A438AFQ4_9RHOB</name>